<accession>A0ABY9MQA3</accession>
<gene>
    <name evidence="1" type="ORF">RCF98_00430</name>
</gene>
<dbReference type="RefSeq" id="WP_308895415.1">
    <property type="nucleotide sequence ID" value="NZ_CP133218.1"/>
</dbReference>
<dbReference type="Proteomes" id="UP001236657">
    <property type="component" value="Chromosome"/>
</dbReference>
<proteinExistence type="predicted"/>
<name>A0ABY9MQA3_9GAMM</name>
<organism evidence="1 2">
    <name type="scientific">Thiothrix lacustris</name>
    <dbReference type="NCBI Taxonomy" id="525917"/>
    <lineage>
        <taxon>Bacteria</taxon>
        <taxon>Pseudomonadati</taxon>
        <taxon>Pseudomonadota</taxon>
        <taxon>Gammaproteobacteria</taxon>
        <taxon>Thiotrichales</taxon>
        <taxon>Thiotrichaceae</taxon>
        <taxon>Thiothrix</taxon>
    </lineage>
</organism>
<dbReference type="PANTHER" id="PTHR39550">
    <property type="entry name" value="SLL0658 PROTEIN"/>
    <property type="match status" value="1"/>
</dbReference>
<dbReference type="EMBL" id="CP133218">
    <property type="protein sequence ID" value="WML90835.1"/>
    <property type="molecule type" value="Genomic_DNA"/>
</dbReference>
<dbReference type="PANTHER" id="PTHR39550:SF1">
    <property type="entry name" value="SLL0658 PROTEIN"/>
    <property type="match status" value="1"/>
</dbReference>
<keyword evidence="2" id="KW-1185">Reference proteome</keyword>
<reference evidence="1 2" key="1">
    <citation type="submission" date="2023-08" db="EMBL/GenBank/DDBJ databases">
        <title>New molecular markers tilS and rpoB for phylogenetic and monitoring studies of the genus Thiothrix biodiversity.</title>
        <authorList>
            <person name="Ravin N.V."/>
            <person name="Smolyakov D."/>
            <person name="Markov N.D."/>
            <person name="Beletsky A.V."/>
            <person name="Mardanov A.V."/>
            <person name="Rudenko T.S."/>
            <person name="Grabovich M.Y."/>
        </authorList>
    </citation>
    <scope>NUCLEOTIDE SEQUENCE [LARGE SCALE GENOMIC DNA]</scope>
    <source>
        <strain evidence="1 2">MK1</strain>
    </source>
</reference>
<evidence type="ECO:0000313" key="2">
    <source>
        <dbReference type="Proteomes" id="UP001236657"/>
    </source>
</evidence>
<protein>
    <submittedName>
        <fullName evidence="1">DUF3368 domain-containing protein</fullName>
    </submittedName>
</protein>
<dbReference type="Pfam" id="PF11848">
    <property type="entry name" value="DUF3368"/>
    <property type="match status" value="1"/>
</dbReference>
<dbReference type="InterPro" id="IPR021799">
    <property type="entry name" value="PIN-like_prokaryotic"/>
</dbReference>
<sequence>MAVIISDTGPLLALAGVGQLSLLQILFQQVLIPTAVWQECQAQSDGAALALAQAQQQGWLVVKTVAAPQDFPVCLGNGEQEAMQLAAEYPTPLLIMDDRLARREALQRRLTFVGTVKILWVAQQRGVITDAVSVLDTMAANGYYLSRQLLEQYGLRPSEWEHWSASQ</sequence>
<evidence type="ECO:0000313" key="1">
    <source>
        <dbReference type="EMBL" id="WML90835.1"/>
    </source>
</evidence>